<feature type="lipid moiety-binding region" description="S-farnesyl cysteine" evidence="13">
    <location>
        <position position="1231"/>
    </location>
</feature>
<dbReference type="InterPro" id="IPR012341">
    <property type="entry name" value="6hp_glycosidase-like_sf"/>
</dbReference>
<dbReference type="SUPFAM" id="SSF48208">
    <property type="entry name" value="Six-hairpin glycosidases"/>
    <property type="match status" value="1"/>
</dbReference>
<evidence type="ECO:0000256" key="5">
    <source>
        <dbReference type="ARBA" id="ARBA00022475"/>
    </source>
</evidence>
<keyword evidence="11 13" id="KW-0449">Lipoprotein</keyword>
<dbReference type="InterPro" id="IPR008928">
    <property type="entry name" value="6-hairpin_glycosidase_sf"/>
</dbReference>
<keyword evidence="5 14" id="KW-1003">Cell membrane</keyword>
<evidence type="ECO:0000256" key="2">
    <source>
        <dbReference type="ARBA" id="ARBA00004342"/>
    </source>
</evidence>
<comment type="subcellular location">
    <subcellularLocation>
        <location evidence="2 14">Cell membrane</location>
        <topology evidence="2 14">Lipid-anchor</topology>
        <orientation evidence="2 14">Cytoplasmic side</orientation>
    </subcellularLocation>
</comment>
<sequence>MSRRNSLSRAKVRVRRDSGTKLDYYNKIVNKTILAHQNPVSGLLAASTESDHSWIRDDVYSILAVWALALAYKKHADKDYGRAKAYELEQSVVKLMRGLLQAMMLQIKKVEKFKYTYDPRDSLHAKYSSKTCATVVGDFEWGHLQIDAVSLYLLCLAEMTASGLQIIYTLDEVLFIQNLVFYIENSYQIPDYGIWERGDKTNHGLPELNASSIGMAKAALQALDELDLFGSRGSDSSVIHVMSDTIHWCNTILTCMLPRESNSKETDAALLSIISYPGFALDDMELVNLTRQEILSKLQGRYGCCRFIRDGYKTAREDPRRLHYEPWELKIFENIECQWPLFWCYLVLDGIFYNDPEQVEVISTNLEDVLIKDEESIKLVPELYAVPAYKVEEEYKNPKSQDRVPLGKVPHMWGQSLYIISKLLRDNLIAPGELDPLNRRLAIQPKPDLVVQVTVLAENEEIQLKLANDHNINVQTVSDVAPIQIYPAKVLAYIYSFLGKNERLGLTGRPVTDIGFLATSKLYTMKGQLFAFTASFMDHKSFYMASDIDFTLDSFRTYVSFIERNWNNIPGRPTVVFVITKEIYEAHENLNSQLISTIKKLYSGYINGARVQLGRLEDFIKTACLTSLTFIGTGEEGVENEKQVFKYLEEQNTSFSKTSDLINKYKASLSKETGKLGVNNLSTASLNASQVSLASINKNQNRAKKLGAIMGIAKRSRSIHYTECPIIYNTAKRPSFAHIFIDPKRIIEKAAKIPSTLKVPLLDDTNDRQRYIVQNVTYQKMNDDDLLNLLRDNKSLHDEADILHYLYETKNLDWEIPAIHKNFFQGSRLRDLIGNVYEKASIRKMWWLVRHSAGMLDLTSDELPKAVLTLIVRQKQISIGLPSTRLNSEISIKSPLPKDQIYQLIKQAWEKDISMMMVTQELLIYMSLFIATEPQLFEGMIRLRLGLIIQVMIGELERTLSCSVEEATDHLLNLSPYEMKTLLHMILSGKELGATSIYSSRMPSSVSNLDDQKKAEIERRYLRDELKQGYSVRNKPILLISEEKDDEEGANSDLDKHGQWIRRRRLDGSLNRVPIGFYSKVWMALEKCQGIQIYGYVLNQSLTREMTKEELKFALLVEEALNGITEPEYRQLIVEACMLMVMLAQNEPRFFLNEIIIIDNIVNRANELFLQEQVKSDGDATLCCAIGKRCPSARGICEHFYDLAPSGRYGSMNYLFKALTQLLRIQENPDCIVC</sequence>
<dbReference type="PANTHER" id="PTHR10749:SF7">
    <property type="entry name" value="PHOSPHORYLASE B KINASE REGULATORY SUBUNIT ALPHA-RELATED"/>
    <property type="match status" value="1"/>
</dbReference>
<dbReference type="Gene3D" id="1.50.10.10">
    <property type="match status" value="1"/>
</dbReference>
<proteinExistence type="inferred from homology"/>
<keyword evidence="12 13" id="KW-0636">Prenylation</keyword>
<evidence type="ECO:0000313" key="17">
    <source>
        <dbReference type="EMBL" id="CAF0780732.1"/>
    </source>
</evidence>
<evidence type="ECO:0000256" key="13">
    <source>
        <dbReference type="PIRSR" id="PIRSR608734-50"/>
    </source>
</evidence>
<comment type="function">
    <text evidence="1">Phosphorylase b kinase catalyzes the phosphorylation of serine in certain substrates, including troponin I. The alpha chain may bind calmodulin.</text>
</comment>
<comment type="caution">
    <text evidence="17">The sequence shown here is derived from an EMBL/GenBank/DDBJ whole genome shotgun (WGS) entry which is preliminary data.</text>
</comment>
<dbReference type="Pfam" id="PF00723">
    <property type="entry name" value="Glyco_hydro_15"/>
    <property type="match status" value="1"/>
</dbReference>
<reference evidence="17" key="1">
    <citation type="submission" date="2021-02" db="EMBL/GenBank/DDBJ databases">
        <authorList>
            <person name="Nowell W R."/>
        </authorList>
    </citation>
    <scope>NUCLEOTIDE SEQUENCE</scope>
    <source>
        <strain evidence="17">Ploen Becks lab</strain>
    </source>
</reference>
<dbReference type="GO" id="GO:0005516">
    <property type="term" value="F:calmodulin binding"/>
    <property type="evidence" value="ECO:0007669"/>
    <property type="project" value="UniProtKB-KW"/>
</dbReference>
<dbReference type="OrthoDB" id="5971574at2759"/>
<keyword evidence="8 14" id="KW-0112">Calmodulin-binding</keyword>
<accession>A0A813RGG9</accession>
<comment type="similarity">
    <text evidence="4 14">Belongs to the phosphorylase b kinase regulatory chain family.</text>
</comment>
<evidence type="ECO:0000256" key="7">
    <source>
        <dbReference type="ARBA" id="ARBA00022600"/>
    </source>
</evidence>
<dbReference type="InterPro" id="IPR008734">
    <property type="entry name" value="PHK_A/B_su"/>
</dbReference>
<dbReference type="UniPathway" id="UPA00163"/>
<dbReference type="GO" id="GO:0005964">
    <property type="term" value="C:phosphorylase kinase complex"/>
    <property type="evidence" value="ECO:0007669"/>
    <property type="project" value="TreeGrafter"/>
</dbReference>
<evidence type="ECO:0000256" key="9">
    <source>
        <dbReference type="ARBA" id="ARBA00023136"/>
    </source>
</evidence>
<gene>
    <name evidence="17" type="ORF">OXX778_LOCUS5447</name>
</gene>
<dbReference type="PANTHER" id="PTHR10749">
    <property type="entry name" value="PHOSPHORYLASE B KINASE REGULATORY SUBUNIT"/>
    <property type="match status" value="1"/>
</dbReference>
<dbReference type="AlphaFoldDB" id="A0A813RGG9"/>
<keyword evidence="18" id="KW-1185">Reference proteome</keyword>
<comment type="pathway">
    <text evidence="3 14">Glycan biosynthesis; glycogen metabolism.</text>
</comment>
<dbReference type="Pfam" id="PF19292">
    <property type="entry name" value="KPBB_C"/>
    <property type="match status" value="1"/>
</dbReference>
<protein>
    <recommendedName>
        <fullName evidence="14">Phosphorylase b kinase regulatory subunit</fullName>
    </recommendedName>
</protein>
<dbReference type="GO" id="GO:0005977">
    <property type="term" value="P:glycogen metabolic process"/>
    <property type="evidence" value="ECO:0007669"/>
    <property type="project" value="UniProtKB-UniPathway"/>
</dbReference>
<dbReference type="FunFam" id="1.50.10.10:FF:000004">
    <property type="entry name" value="Phosphorylase b kinase regulatory subunit"/>
    <property type="match status" value="1"/>
</dbReference>
<comment type="PTM">
    <text evidence="13">Although the final Cys may be farnesylated, the terminal tripeptide is probably not removed, and the C-terminus is not methylated.</text>
</comment>
<keyword evidence="10 14" id="KW-0119">Carbohydrate metabolism</keyword>
<feature type="domain" description="Phosphorylase b kinase regulatory subunit alpha/beta C-terminal" evidence="16">
    <location>
        <begin position="1050"/>
        <end position="1227"/>
    </location>
</feature>
<dbReference type="GO" id="GO:0005886">
    <property type="term" value="C:plasma membrane"/>
    <property type="evidence" value="ECO:0007669"/>
    <property type="project" value="UniProtKB-SubCell"/>
</dbReference>
<dbReference type="InterPro" id="IPR011613">
    <property type="entry name" value="GH15-like"/>
</dbReference>
<feature type="domain" description="GH15-like" evidence="15">
    <location>
        <begin position="21"/>
        <end position="946"/>
    </location>
</feature>
<evidence type="ECO:0000256" key="8">
    <source>
        <dbReference type="ARBA" id="ARBA00022860"/>
    </source>
</evidence>
<dbReference type="EMBL" id="CAJNOC010000593">
    <property type="protein sequence ID" value="CAF0780732.1"/>
    <property type="molecule type" value="Genomic_DNA"/>
</dbReference>
<evidence type="ECO:0000259" key="16">
    <source>
        <dbReference type="Pfam" id="PF19292"/>
    </source>
</evidence>
<evidence type="ECO:0000256" key="1">
    <source>
        <dbReference type="ARBA" id="ARBA00002837"/>
    </source>
</evidence>
<keyword evidence="7 14" id="KW-0321">Glycogen metabolism</keyword>
<dbReference type="InterPro" id="IPR045583">
    <property type="entry name" value="KPBA/B_C"/>
</dbReference>
<evidence type="ECO:0000256" key="11">
    <source>
        <dbReference type="ARBA" id="ARBA00023288"/>
    </source>
</evidence>
<name>A0A813RGG9_9BILA</name>
<evidence type="ECO:0000256" key="6">
    <source>
        <dbReference type="ARBA" id="ARBA00022553"/>
    </source>
</evidence>
<organism evidence="17 18">
    <name type="scientific">Brachionus calyciflorus</name>
    <dbReference type="NCBI Taxonomy" id="104777"/>
    <lineage>
        <taxon>Eukaryota</taxon>
        <taxon>Metazoa</taxon>
        <taxon>Spiralia</taxon>
        <taxon>Gnathifera</taxon>
        <taxon>Rotifera</taxon>
        <taxon>Eurotatoria</taxon>
        <taxon>Monogononta</taxon>
        <taxon>Pseudotrocha</taxon>
        <taxon>Ploima</taxon>
        <taxon>Brachionidae</taxon>
        <taxon>Brachionus</taxon>
    </lineage>
</organism>
<evidence type="ECO:0000313" key="18">
    <source>
        <dbReference type="Proteomes" id="UP000663879"/>
    </source>
</evidence>
<evidence type="ECO:0000256" key="10">
    <source>
        <dbReference type="ARBA" id="ARBA00023277"/>
    </source>
</evidence>
<evidence type="ECO:0000256" key="12">
    <source>
        <dbReference type="ARBA" id="ARBA00023289"/>
    </source>
</evidence>
<dbReference type="Proteomes" id="UP000663879">
    <property type="component" value="Unassembled WGS sequence"/>
</dbReference>
<evidence type="ECO:0000256" key="14">
    <source>
        <dbReference type="RuleBase" id="RU364123"/>
    </source>
</evidence>
<evidence type="ECO:0000256" key="3">
    <source>
        <dbReference type="ARBA" id="ARBA00005131"/>
    </source>
</evidence>
<keyword evidence="9 14" id="KW-0472">Membrane</keyword>
<evidence type="ECO:0000259" key="15">
    <source>
        <dbReference type="Pfam" id="PF00723"/>
    </source>
</evidence>
<evidence type="ECO:0000256" key="4">
    <source>
        <dbReference type="ARBA" id="ARBA00007128"/>
    </source>
</evidence>
<keyword evidence="6" id="KW-0597">Phosphoprotein</keyword>